<organism evidence="1 2">
    <name type="scientific">Nocardia asteroides NBRC 15531</name>
    <dbReference type="NCBI Taxonomy" id="1110697"/>
    <lineage>
        <taxon>Bacteria</taxon>
        <taxon>Bacillati</taxon>
        <taxon>Actinomycetota</taxon>
        <taxon>Actinomycetes</taxon>
        <taxon>Mycobacteriales</taxon>
        <taxon>Nocardiaceae</taxon>
        <taxon>Nocardia</taxon>
    </lineage>
</organism>
<evidence type="ECO:0000313" key="1">
    <source>
        <dbReference type="EMBL" id="GAD82216.1"/>
    </source>
</evidence>
<dbReference type="EMBL" id="BAFO02000008">
    <property type="protein sequence ID" value="GAD82216.1"/>
    <property type="molecule type" value="Genomic_DNA"/>
</dbReference>
<comment type="caution">
    <text evidence="1">The sequence shown here is derived from an EMBL/GenBank/DDBJ whole genome shotgun (WGS) entry which is preliminary data.</text>
</comment>
<sequence length="100" mass="11275">MPREGISLGAKTTWWNEIPHIGHLLSPLVDLHRAESARGMWRRAAEVGDACVRDSAFGHMLRETLDGRRIIELFRASRALGQRSSIVEGVFRLADVQRGR</sequence>
<dbReference type="AlphaFoldDB" id="U5E797"/>
<keyword evidence="2" id="KW-1185">Reference proteome</keyword>
<protein>
    <submittedName>
        <fullName evidence="1">Uncharacterized protein</fullName>
    </submittedName>
</protein>
<gene>
    <name evidence="1" type="ORF">NCAST_08_00880</name>
</gene>
<accession>U5E797</accession>
<proteinExistence type="predicted"/>
<reference evidence="1 2" key="1">
    <citation type="journal article" date="2014" name="BMC Genomics">
        <title>Genome based analysis of type-I polyketide synthase and nonribosomal peptide synthetase gene clusters in seven strains of five representative Nocardia species.</title>
        <authorList>
            <person name="Komaki H."/>
            <person name="Ichikawa N."/>
            <person name="Hosoyama A."/>
            <person name="Takahashi-Nakaguchi A."/>
            <person name="Matsuzawa T."/>
            <person name="Suzuki K."/>
            <person name="Fujita N."/>
            <person name="Gonoi T."/>
        </authorList>
    </citation>
    <scope>NUCLEOTIDE SEQUENCE [LARGE SCALE GENOMIC DNA]</scope>
    <source>
        <strain evidence="1 2">NBRC 15531</strain>
    </source>
</reference>
<evidence type="ECO:0000313" key="2">
    <source>
        <dbReference type="Proteomes" id="UP000017048"/>
    </source>
</evidence>
<dbReference type="Proteomes" id="UP000017048">
    <property type="component" value="Unassembled WGS sequence"/>
</dbReference>
<dbReference type="STRING" id="1824.SAMN05444423_105285"/>
<name>U5E797_NOCAS</name>